<reference evidence="1 2" key="1">
    <citation type="journal article" date="2017" name="BMC Genomics">
        <title>Genomic analysis of methanogenic archaea reveals a shift towards energy conservation.</title>
        <authorList>
            <person name="Gilmore S.P."/>
            <person name="Henske J.K."/>
            <person name="Sexton J.A."/>
            <person name="Solomon K.V."/>
            <person name="Seppala S."/>
            <person name="Yoo J.I."/>
            <person name="Huyett L.M."/>
            <person name="Pressman A."/>
            <person name="Cogan J.Z."/>
            <person name="Kivenson V."/>
            <person name="Peng X."/>
            <person name="Tan Y."/>
            <person name="Valentine D.L."/>
            <person name="O'Malley M.A."/>
        </authorList>
    </citation>
    <scope>NUCLEOTIDE SEQUENCE [LARGE SCALE GENOMIC DNA]</scope>
    <source>
        <strain evidence="1 2">MC-15</strain>
    </source>
</reference>
<gene>
    <name evidence="1" type="ORF">ASJ81_20385</name>
</gene>
<dbReference type="Proteomes" id="UP000218164">
    <property type="component" value="Unassembled WGS sequence"/>
</dbReference>
<dbReference type="EMBL" id="LMVP01000240">
    <property type="protein sequence ID" value="PAV12465.1"/>
    <property type="molecule type" value="Genomic_DNA"/>
</dbReference>
<sequence>MEALRDERNLYICLKMPTFENKLTSIGKMYTEAVNKILQQQNEKNPDCLLEIETNKTTVNYILRSKKRKDCISSFMRLRLSEES</sequence>
<protein>
    <submittedName>
        <fullName evidence="1">Uncharacterized protein</fullName>
    </submittedName>
</protein>
<evidence type="ECO:0000313" key="1">
    <source>
        <dbReference type="EMBL" id="PAV12465.1"/>
    </source>
</evidence>
<evidence type="ECO:0000313" key="2">
    <source>
        <dbReference type="Proteomes" id="UP000218164"/>
    </source>
</evidence>
<proteinExistence type="predicted"/>
<dbReference type="AlphaFoldDB" id="A0A2A2HT46"/>
<keyword evidence="2" id="KW-1185">Reference proteome</keyword>
<organism evidence="1 2">
    <name type="scientific">Methanosarcina spelaei</name>
    <dbReference type="NCBI Taxonomy" id="1036679"/>
    <lineage>
        <taxon>Archaea</taxon>
        <taxon>Methanobacteriati</taxon>
        <taxon>Methanobacteriota</taxon>
        <taxon>Stenosarchaea group</taxon>
        <taxon>Methanomicrobia</taxon>
        <taxon>Methanosarcinales</taxon>
        <taxon>Methanosarcinaceae</taxon>
        <taxon>Methanosarcina</taxon>
    </lineage>
</organism>
<comment type="caution">
    <text evidence="1">The sequence shown here is derived from an EMBL/GenBank/DDBJ whole genome shotgun (WGS) entry which is preliminary data.</text>
</comment>
<name>A0A2A2HT46_9EURY</name>
<accession>A0A2A2HT46</accession>